<dbReference type="EC" id="2.7.13.3" evidence="3"/>
<evidence type="ECO:0000256" key="5">
    <source>
        <dbReference type="ARBA" id="ARBA00022679"/>
    </source>
</evidence>
<evidence type="ECO:0000256" key="7">
    <source>
        <dbReference type="ARBA" id="ARBA00023012"/>
    </source>
</evidence>
<dbReference type="InterPro" id="IPR003594">
    <property type="entry name" value="HATPase_dom"/>
</dbReference>
<evidence type="ECO:0000256" key="1">
    <source>
        <dbReference type="ARBA" id="ARBA00000085"/>
    </source>
</evidence>
<gene>
    <name evidence="10" type="ORF">ACFP1K_26100</name>
</gene>
<dbReference type="InterPro" id="IPR036890">
    <property type="entry name" value="HATPase_C_sf"/>
</dbReference>
<dbReference type="SMART" id="SM00388">
    <property type="entry name" value="HisKA"/>
    <property type="match status" value="1"/>
</dbReference>
<dbReference type="SUPFAM" id="SSF55874">
    <property type="entry name" value="ATPase domain of HSP90 chaperone/DNA topoisomerase II/histidine kinase"/>
    <property type="match status" value="1"/>
</dbReference>
<keyword evidence="10" id="KW-0547">Nucleotide-binding</keyword>
<comment type="subcellular location">
    <subcellularLocation>
        <location evidence="2">Cell membrane</location>
    </subcellularLocation>
</comment>
<dbReference type="InterPro" id="IPR003661">
    <property type="entry name" value="HisK_dim/P_dom"/>
</dbReference>
<evidence type="ECO:0000256" key="6">
    <source>
        <dbReference type="ARBA" id="ARBA00022777"/>
    </source>
</evidence>
<dbReference type="CDD" id="cd00082">
    <property type="entry name" value="HisKA"/>
    <property type="match status" value="1"/>
</dbReference>
<dbReference type="Pfam" id="PF00512">
    <property type="entry name" value="HisKA"/>
    <property type="match status" value="1"/>
</dbReference>
<comment type="caution">
    <text evidence="10">The sequence shown here is derived from an EMBL/GenBank/DDBJ whole genome shotgun (WGS) entry which is preliminary data.</text>
</comment>
<dbReference type="Proteomes" id="UP001596137">
    <property type="component" value="Unassembled WGS sequence"/>
</dbReference>
<evidence type="ECO:0000256" key="3">
    <source>
        <dbReference type="ARBA" id="ARBA00012438"/>
    </source>
</evidence>
<dbReference type="PRINTS" id="PR00344">
    <property type="entry name" value="BCTRLSENSOR"/>
</dbReference>
<keyword evidence="8" id="KW-0175">Coiled coil</keyword>
<name>A0ABW1NPP2_9ACTN</name>
<reference evidence="11" key="1">
    <citation type="journal article" date="2019" name="Int. J. Syst. Evol. Microbiol.">
        <title>The Global Catalogue of Microorganisms (GCM) 10K type strain sequencing project: providing services to taxonomists for standard genome sequencing and annotation.</title>
        <authorList>
            <consortium name="The Broad Institute Genomics Platform"/>
            <consortium name="The Broad Institute Genome Sequencing Center for Infectious Disease"/>
            <person name="Wu L."/>
            <person name="Ma J."/>
        </authorList>
    </citation>
    <scope>NUCLEOTIDE SEQUENCE [LARGE SCALE GENOMIC DNA]</scope>
    <source>
        <strain evidence="11">JCM 30346</strain>
    </source>
</reference>
<accession>A0ABW1NPP2</accession>
<dbReference type="InterPro" id="IPR050736">
    <property type="entry name" value="Sensor_HK_Regulatory"/>
</dbReference>
<protein>
    <recommendedName>
        <fullName evidence="3">histidine kinase</fullName>
        <ecNumber evidence="3">2.7.13.3</ecNumber>
    </recommendedName>
</protein>
<dbReference type="PROSITE" id="PS50109">
    <property type="entry name" value="HIS_KIN"/>
    <property type="match status" value="1"/>
</dbReference>
<dbReference type="InterPro" id="IPR005467">
    <property type="entry name" value="His_kinase_dom"/>
</dbReference>
<dbReference type="GO" id="GO:0005524">
    <property type="term" value="F:ATP binding"/>
    <property type="evidence" value="ECO:0007669"/>
    <property type="project" value="UniProtKB-KW"/>
</dbReference>
<evidence type="ECO:0000256" key="8">
    <source>
        <dbReference type="SAM" id="Coils"/>
    </source>
</evidence>
<dbReference type="Pfam" id="PF02518">
    <property type="entry name" value="HATPase_c"/>
    <property type="match status" value="1"/>
</dbReference>
<keyword evidence="4" id="KW-0597">Phosphoprotein</keyword>
<keyword evidence="7" id="KW-0902">Two-component regulatory system</keyword>
<dbReference type="Gene3D" id="1.10.287.130">
    <property type="match status" value="1"/>
</dbReference>
<dbReference type="RefSeq" id="WP_380757954.1">
    <property type="nucleotide sequence ID" value="NZ_JBHSRF010000046.1"/>
</dbReference>
<dbReference type="SUPFAM" id="SSF47384">
    <property type="entry name" value="Homodimeric domain of signal transducing histidine kinase"/>
    <property type="match status" value="1"/>
</dbReference>
<dbReference type="InterPro" id="IPR004358">
    <property type="entry name" value="Sig_transdc_His_kin-like_C"/>
</dbReference>
<keyword evidence="10" id="KW-0067">ATP-binding</keyword>
<evidence type="ECO:0000256" key="4">
    <source>
        <dbReference type="ARBA" id="ARBA00022553"/>
    </source>
</evidence>
<proteinExistence type="predicted"/>
<keyword evidence="11" id="KW-1185">Reference proteome</keyword>
<organism evidence="10 11">
    <name type="scientific">Sphaerisporangium aureirubrum</name>
    <dbReference type="NCBI Taxonomy" id="1544736"/>
    <lineage>
        <taxon>Bacteria</taxon>
        <taxon>Bacillati</taxon>
        <taxon>Actinomycetota</taxon>
        <taxon>Actinomycetes</taxon>
        <taxon>Streptosporangiales</taxon>
        <taxon>Streptosporangiaceae</taxon>
        <taxon>Sphaerisporangium</taxon>
    </lineage>
</organism>
<dbReference type="PANTHER" id="PTHR43711:SF31">
    <property type="entry name" value="HISTIDINE KINASE"/>
    <property type="match status" value="1"/>
</dbReference>
<keyword evidence="6" id="KW-0418">Kinase</keyword>
<evidence type="ECO:0000256" key="2">
    <source>
        <dbReference type="ARBA" id="ARBA00004236"/>
    </source>
</evidence>
<keyword evidence="5" id="KW-0808">Transferase</keyword>
<evidence type="ECO:0000259" key="9">
    <source>
        <dbReference type="PROSITE" id="PS50109"/>
    </source>
</evidence>
<feature type="domain" description="Histidine kinase" evidence="9">
    <location>
        <begin position="223"/>
        <end position="441"/>
    </location>
</feature>
<evidence type="ECO:0000313" key="11">
    <source>
        <dbReference type="Proteomes" id="UP001596137"/>
    </source>
</evidence>
<dbReference type="InterPro" id="IPR036097">
    <property type="entry name" value="HisK_dim/P_sf"/>
</dbReference>
<evidence type="ECO:0000313" key="10">
    <source>
        <dbReference type="EMBL" id="MFC6084659.1"/>
    </source>
</evidence>
<dbReference type="EMBL" id="JBHSRF010000046">
    <property type="protein sequence ID" value="MFC6084659.1"/>
    <property type="molecule type" value="Genomic_DNA"/>
</dbReference>
<dbReference type="SMART" id="SM00387">
    <property type="entry name" value="HATPase_c"/>
    <property type="match status" value="1"/>
</dbReference>
<comment type="catalytic activity">
    <reaction evidence="1">
        <text>ATP + protein L-histidine = ADP + protein N-phospho-L-histidine.</text>
        <dbReference type="EC" id="2.7.13.3"/>
    </reaction>
</comment>
<feature type="coiled-coil region" evidence="8">
    <location>
        <begin position="140"/>
        <end position="216"/>
    </location>
</feature>
<dbReference type="Gene3D" id="3.30.565.10">
    <property type="entry name" value="Histidine kinase-like ATPase, C-terminal domain"/>
    <property type="match status" value="1"/>
</dbReference>
<dbReference type="PANTHER" id="PTHR43711">
    <property type="entry name" value="TWO-COMPONENT HISTIDINE KINASE"/>
    <property type="match status" value="1"/>
</dbReference>
<sequence length="448" mass="48575">MTGDLLNTVIRDDRDVFAARQIGREVAGAAGLDDLDRIRVGTALSEVGREIVAGAREAHITFRMEEPSGLVVEITYSAGEGGIPPAGVTLAARLMDEVRHETALRTITMTKKITGGHAPDERTIGEIRERMATVAPAGVLDELRQQNRELAAALEDAQNHRERLLRLNAELEETNQGVLALYNQLSEELEETNRGVVALYAELDEKSAQLREASEARNRFWATVSHELRTPLNSVIGLVRLLLGPGGEALTEEQQLQVELIGNSAQTLLALVSELLDMAKAESGRITPELTPVDLHELAERLRMTLRPTSGAEAVRLTVDVSGGPRVLLTDEVLLSRILRNLLSNALKFTAAGEVSMSARVDEGDVVFVVTDTGIGIPREHQQLVFEEFYQVPGTVSLNSRGTGLGLPYARRLAEALGGTLHLFSTPGTGTSVTVRLPLVMEDTPQEG</sequence>